<dbReference type="EMBL" id="CAJFDI010000003">
    <property type="protein sequence ID" value="CAD5219453.1"/>
    <property type="molecule type" value="Genomic_DNA"/>
</dbReference>
<dbReference type="OrthoDB" id="116380at2759"/>
<name>A0A1I7RQK7_BURXY</name>
<feature type="transmembrane region" description="Helical" evidence="3">
    <location>
        <begin position="129"/>
        <end position="148"/>
    </location>
</feature>
<feature type="domain" description="P-type ATPase A" evidence="4">
    <location>
        <begin position="169"/>
        <end position="267"/>
    </location>
</feature>
<dbReference type="SMR" id="A0A1I7RQK7"/>
<keyword evidence="3" id="KW-1133">Transmembrane helix</keyword>
<dbReference type="AlphaFoldDB" id="A0A1I7RQK7"/>
<dbReference type="Proteomes" id="UP000659654">
    <property type="component" value="Unassembled WGS sequence"/>
</dbReference>
<evidence type="ECO:0000256" key="1">
    <source>
        <dbReference type="ARBA" id="ARBA00004127"/>
    </source>
</evidence>
<reference evidence="6" key="2">
    <citation type="submission" date="2020-09" db="EMBL/GenBank/DDBJ databases">
        <authorList>
            <person name="Kikuchi T."/>
        </authorList>
    </citation>
    <scope>NUCLEOTIDE SEQUENCE</scope>
    <source>
        <strain evidence="6">Ka4C1</strain>
    </source>
</reference>
<evidence type="ECO:0000313" key="7">
    <source>
        <dbReference type="Proteomes" id="UP000095284"/>
    </source>
</evidence>
<evidence type="ECO:0000259" key="5">
    <source>
        <dbReference type="Pfam" id="PF00690"/>
    </source>
</evidence>
<reference evidence="9" key="1">
    <citation type="submission" date="2016-11" db="UniProtKB">
        <authorList>
            <consortium name="WormBaseParasite"/>
        </authorList>
    </citation>
    <scope>IDENTIFICATION</scope>
</reference>
<dbReference type="PANTHER" id="PTHR24093">
    <property type="entry name" value="CATION TRANSPORTING ATPASE"/>
    <property type="match status" value="1"/>
</dbReference>
<dbReference type="SUPFAM" id="SSF81653">
    <property type="entry name" value="Calcium ATPase, transduction domain A"/>
    <property type="match status" value="1"/>
</dbReference>
<keyword evidence="3" id="KW-0472">Membrane</keyword>
<accession>A0A1I7RQK7</accession>
<keyword evidence="3" id="KW-0812">Transmembrane</keyword>
<evidence type="ECO:0000259" key="4">
    <source>
        <dbReference type="Pfam" id="PF00122"/>
    </source>
</evidence>
<gene>
    <name evidence="6" type="ORF">BXYJ_LOCUS5686</name>
</gene>
<dbReference type="InterPro" id="IPR023298">
    <property type="entry name" value="ATPase_P-typ_TM_dom_sf"/>
</dbReference>
<comment type="subcellular location">
    <subcellularLocation>
        <location evidence="1">Endomembrane system</location>
        <topology evidence="1">Multi-pass membrane protein</topology>
    </subcellularLocation>
</comment>
<feature type="domain" description="Cation-transporting P-type ATPase N-terminal" evidence="5">
    <location>
        <begin position="41"/>
        <end position="106"/>
    </location>
</feature>
<dbReference type="SUPFAM" id="SSF81665">
    <property type="entry name" value="Calcium ATPase, transmembrane domain M"/>
    <property type="match status" value="1"/>
</dbReference>
<keyword evidence="2" id="KW-0460">Magnesium</keyword>
<dbReference type="Proteomes" id="UP000582659">
    <property type="component" value="Unassembled WGS sequence"/>
</dbReference>
<evidence type="ECO:0000256" key="3">
    <source>
        <dbReference type="SAM" id="Phobius"/>
    </source>
</evidence>
<evidence type="ECO:0000313" key="9">
    <source>
        <dbReference type="WBParaSite" id="BXY_0300100.1"/>
    </source>
</evidence>
<organism evidence="7 9">
    <name type="scientific">Bursaphelenchus xylophilus</name>
    <name type="common">Pinewood nematode worm</name>
    <name type="synonym">Aphelenchoides xylophilus</name>
    <dbReference type="NCBI Taxonomy" id="6326"/>
    <lineage>
        <taxon>Eukaryota</taxon>
        <taxon>Metazoa</taxon>
        <taxon>Ecdysozoa</taxon>
        <taxon>Nematoda</taxon>
        <taxon>Chromadorea</taxon>
        <taxon>Rhabditida</taxon>
        <taxon>Tylenchina</taxon>
        <taxon>Tylenchomorpha</taxon>
        <taxon>Aphelenchoidea</taxon>
        <taxon>Aphelenchoididae</taxon>
        <taxon>Bursaphelenchus</taxon>
    </lineage>
</organism>
<proteinExistence type="predicted"/>
<dbReference type="InterPro" id="IPR008250">
    <property type="entry name" value="ATPase_P-typ_transduc_dom_A_sf"/>
</dbReference>
<dbReference type="Gene3D" id="2.70.150.10">
    <property type="entry name" value="Calcium-transporting ATPase, cytoplasmic transduction domain A"/>
    <property type="match status" value="1"/>
</dbReference>
<dbReference type="GO" id="GO:0012505">
    <property type="term" value="C:endomembrane system"/>
    <property type="evidence" value="ECO:0007669"/>
    <property type="project" value="UniProtKB-SubCell"/>
</dbReference>
<dbReference type="InterPro" id="IPR059000">
    <property type="entry name" value="ATPase_P-type_domA"/>
</dbReference>
<dbReference type="Proteomes" id="UP000095284">
    <property type="component" value="Unplaced"/>
</dbReference>
<dbReference type="InterPro" id="IPR004014">
    <property type="entry name" value="ATPase_P-typ_cation-transptr_N"/>
</dbReference>
<dbReference type="Pfam" id="PF00122">
    <property type="entry name" value="E1-E2_ATPase"/>
    <property type="match status" value="1"/>
</dbReference>
<protein>
    <submittedName>
        <fullName evidence="6">(pine wood nematode) hypothetical protein</fullName>
    </submittedName>
    <submittedName>
        <fullName evidence="9">Cation_ATPase_N domain-containing protein</fullName>
    </submittedName>
</protein>
<dbReference type="WBParaSite" id="BXY_0300100.1">
    <property type="protein sequence ID" value="BXY_0300100.1"/>
    <property type="gene ID" value="BXY_0300100"/>
</dbReference>
<dbReference type="Pfam" id="PF00690">
    <property type="entry name" value="Cation_ATPase_N"/>
    <property type="match status" value="1"/>
</dbReference>
<evidence type="ECO:0000256" key="2">
    <source>
        <dbReference type="ARBA" id="ARBA00022842"/>
    </source>
</evidence>
<evidence type="ECO:0000313" key="6">
    <source>
        <dbReference type="EMBL" id="CAD5219453.1"/>
    </source>
</evidence>
<sequence>MASGNGSPRSSGDYEVSAEELVDLMSLRGVEAKTHIDTEFGGISGLCRKLRTDPFQGILSNECELLKRQELYGKNRLPAGNAPEFGQALKETALSLRPIILGMAAIGSTAACSSYFVNNRRMVRAAEAATLVVIFAAVVVFVGAFVRFQKLRKQYVIDESAKKKSWAELFSSQCQCIRNGKQTKVDAQELVCGDVMEIGKGDRLPVDGVLLQAWDLRVDETNLNKHLDKQIVLRKSRDQDPLLFAGTQVVEGNAKVLVTAVGGRIQLERPDPSPPATPSPR</sequence>
<feature type="transmembrane region" description="Helical" evidence="3">
    <location>
        <begin position="99"/>
        <end position="117"/>
    </location>
</feature>
<dbReference type="GO" id="GO:0005388">
    <property type="term" value="F:P-type calcium transporter activity"/>
    <property type="evidence" value="ECO:0007669"/>
    <property type="project" value="TreeGrafter"/>
</dbReference>
<keyword evidence="8" id="KW-1185">Reference proteome</keyword>
<evidence type="ECO:0000313" key="8">
    <source>
        <dbReference type="Proteomes" id="UP000659654"/>
    </source>
</evidence>
<dbReference type="EMBL" id="CAJFCV020000003">
    <property type="protein sequence ID" value="CAG9104747.1"/>
    <property type="molecule type" value="Genomic_DNA"/>
</dbReference>
<dbReference type="GO" id="GO:0005886">
    <property type="term" value="C:plasma membrane"/>
    <property type="evidence" value="ECO:0007669"/>
    <property type="project" value="TreeGrafter"/>
</dbReference>
<dbReference type="PANTHER" id="PTHR24093:SF369">
    <property type="entry name" value="CALCIUM-TRANSPORTING ATPASE"/>
    <property type="match status" value="1"/>
</dbReference>